<evidence type="ECO:0000256" key="8">
    <source>
        <dbReference type="SAM" id="Phobius"/>
    </source>
</evidence>
<sequence precursor="true">MNLSRTLAVTKRVFKDVKNDKRTIALILIAPIFAMFVFGLAFSGNVEDVSTIIVNHDNGFVSPSGQNTSISKDIISNLNTSVMNITYMTDDAAATKEVQDGKSYAVIIFPENFTQEIIQSQTGTNSGNSSSSTEITIKDDESIVNIKTAITGSVADAVTTTMENNGVNPPVKLSTDPIYGQNAQFIDFVVPGVMGFIVYLLTTLLTLLAFVGERTSGTLERLLSSPIRESEMVGGYAIAFGIIGTVQAAFLLLVAIAVFRITVIGDVFLAFLVVALLAVVSQALGILLSNLAKTEGQAVQFVPFIILPVFLLSGVFWPIQAIPVWLRPLSYLVPPTYAVDACRAVLLKGWGLSRIWPDILALILFAVLFLILATLSLKRRKD</sequence>
<dbReference type="InterPro" id="IPR013525">
    <property type="entry name" value="ABC2_TM"/>
</dbReference>
<feature type="transmembrane region" description="Helical" evidence="8">
    <location>
        <begin position="355"/>
        <end position="377"/>
    </location>
</feature>
<dbReference type="InterPro" id="IPR051449">
    <property type="entry name" value="ABC-2_transporter_component"/>
</dbReference>
<evidence type="ECO:0000259" key="9">
    <source>
        <dbReference type="PROSITE" id="PS51012"/>
    </source>
</evidence>
<dbReference type="PRINTS" id="PR00164">
    <property type="entry name" value="ABC2TRNSPORT"/>
</dbReference>
<proteinExistence type="inferred from homology"/>
<keyword evidence="5 8" id="KW-0812">Transmembrane</keyword>
<dbReference type="OrthoDB" id="147058at2157"/>
<dbReference type="InterPro" id="IPR047817">
    <property type="entry name" value="ABC2_TM_bact-type"/>
</dbReference>
<dbReference type="GeneID" id="10278519"/>
<feature type="domain" description="ABC transmembrane type-2" evidence="9">
    <location>
        <begin position="147"/>
        <end position="380"/>
    </location>
</feature>
<feature type="transmembrane region" description="Helical" evidence="8">
    <location>
        <begin position="233"/>
        <end position="261"/>
    </location>
</feature>
<feature type="transmembrane region" description="Helical" evidence="8">
    <location>
        <begin position="301"/>
        <end position="326"/>
    </location>
</feature>
<evidence type="ECO:0000256" key="3">
    <source>
        <dbReference type="ARBA" id="ARBA00022448"/>
    </source>
</evidence>
<evidence type="ECO:0000313" key="11">
    <source>
        <dbReference type="Proteomes" id="UP000007490"/>
    </source>
</evidence>
<feature type="transmembrane region" description="Helical" evidence="8">
    <location>
        <begin position="267"/>
        <end position="289"/>
    </location>
</feature>
<dbReference type="Proteomes" id="UP000007490">
    <property type="component" value="Chromosome"/>
</dbReference>
<dbReference type="HOGENOM" id="CLU_039483_7_0_2"/>
<name>F0TBK7_METLA</name>
<dbReference type="EMBL" id="CP002551">
    <property type="protein sequence ID" value="ADZ10276.1"/>
    <property type="molecule type" value="Genomic_DNA"/>
</dbReference>
<accession>F0TBK7</accession>
<organism evidence="10 11">
    <name type="scientific">Methanobacterium lacus (strain AL-21)</name>
    <dbReference type="NCBI Taxonomy" id="877455"/>
    <lineage>
        <taxon>Archaea</taxon>
        <taxon>Methanobacteriati</taxon>
        <taxon>Methanobacteriota</taxon>
        <taxon>Methanomada group</taxon>
        <taxon>Methanobacteria</taxon>
        <taxon>Methanobacteriales</taxon>
        <taxon>Methanobacteriaceae</taxon>
        <taxon>Methanobacterium</taxon>
    </lineage>
</organism>
<dbReference type="KEGG" id="mel:Metbo_2057"/>
<reference evidence="10 11" key="2">
    <citation type="journal article" date="2014" name="Int. J. Syst. Evol. Microbiol.">
        <title>Methanobacterium paludis sp. nov. and a novel strain of Methanobacterium lacus isolated from northern peatlands.</title>
        <authorList>
            <person name="Cadillo-Quiroz H."/>
            <person name="Brauer S.L."/>
            <person name="Goodson N."/>
            <person name="Yavitt J.B."/>
            <person name="Zinder S.H."/>
        </authorList>
    </citation>
    <scope>NUCLEOTIDE SEQUENCE [LARGE SCALE GENOMIC DNA]</scope>
    <source>
        <strain evidence="10 11">AL-21</strain>
    </source>
</reference>
<evidence type="ECO:0000256" key="5">
    <source>
        <dbReference type="ARBA" id="ARBA00022692"/>
    </source>
</evidence>
<comment type="similarity">
    <text evidence="2">Belongs to the ABC-2 integral membrane protein family.</text>
</comment>
<dbReference type="AlphaFoldDB" id="F0TBK7"/>
<protein>
    <submittedName>
        <fullName evidence="10">ABC-2 type transporter</fullName>
    </submittedName>
</protein>
<dbReference type="GO" id="GO:0140359">
    <property type="term" value="F:ABC-type transporter activity"/>
    <property type="evidence" value="ECO:0007669"/>
    <property type="project" value="InterPro"/>
</dbReference>
<dbReference type="RefSeq" id="WP_013645627.1">
    <property type="nucleotide sequence ID" value="NC_015216.1"/>
</dbReference>
<evidence type="ECO:0000256" key="4">
    <source>
        <dbReference type="ARBA" id="ARBA00022475"/>
    </source>
</evidence>
<dbReference type="Gene3D" id="3.40.1710.10">
    <property type="entry name" value="abc type-2 transporter like domain"/>
    <property type="match status" value="1"/>
</dbReference>
<dbReference type="GO" id="GO:0043190">
    <property type="term" value="C:ATP-binding cassette (ABC) transporter complex"/>
    <property type="evidence" value="ECO:0007669"/>
    <property type="project" value="InterPro"/>
</dbReference>
<keyword evidence="6 8" id="KW-1133">Transmembrane helix</keyword>
<dbReference type="InterPro" id="IPR000412">
    <property type="entry name" value="ABC_2_transport"/>
</dbReference>
<evidence type="ECO:0000256" key="6">
    <source>
        <dbReference type="ARBA" id="ARBA00022989"/>
    </source>
</evidence>
<keyword evidence="7 8" id="KW-0472">Membrane</keyword>
<dbReference type="PROSITE" id="PS51012">
    <property type="entry name" value="ABC_TM2"/>
    <property type="match status" value="1"/>
</dbReference>
<keyword evidence="4" id="KW-1003">Cell membrane</keyword>
<evidence type="ECO:0000256" key="1">
    <source>
        <dbReference type="ARBA" id="ARBA00004651"/>
    </source>
</evidence>
<gene>
    <name evidence="10" type="ordered locus">Metbo_2057</name>
</gene>
<dbReference type="PANTHER" id="PTHR30294:SF38">
    <property type="entry name" value="TRANSPORT PERMEASE PROTEIN"/>
    <property type="match status" value="1"/>
</dbReference>
<feature type="transmembrane region" description="Helical" evidence="8">
    <location>
        <begin position="24"/>
        <end position="42"/>
    </location>
</feature>
<dbReference type="eggNOG" id="arCOG01463">
    <property type="taxonomic scope" value="Archaea"/>
</dbReference>
<dbReference type="STRING" id="877455.Metbo_2057"/>
<reference evidence="11" key="1">
    <citation type="submission" date="2011-02" db="EMBL/GenBank/DDBJ databases">
        <title>Complete sequence of Methanobacterium sp. AL-21.</title>
        <authorList>
            <consortium name="US DOE Joint Genome Institute"/>
            <person name="Lucas S."/>
            <person name="Copeland A."/>
            <person name="Lapidus A."/>
            <person name="Cheng J.-F."/>
            <person name="Goodwin L."/>
            <person name="Pitluck S."/>
            <person name="Chertkov O."/>
            <person name="Detter J.C."/>
            <person name="Han C."/>
            <person name="Tapia R."/>
            <person name="Land M."/>
            <person name="Hauser L."/>
            <person name="Kyrpides N."/>
            <person name="Ivanova N."/>
            <person name="Mikhailova N."/>
            <person name="Pagani I."/>
            <person name="Cadillo-Quiroz H."/>
            <person name="Imachi H."/>
            <person name="Zinder S."/>
            <person name="Liu W."/>
            <person name="Woyke T."/>
        </authorList>
    </citation>
    <scope>NUCLEOTIDE SEQUENCE [LARGE SCALE GENOMIC DNA]</scope>
    <source>
        <strain evidence="11">AL-21</strain>
    </source>
</reference>
<dbReference type="Pfam" id="PF12698">
    <property type="entry name" value="ABC2_membrane_3"/>
    <property type="match status" value="1"/>
</dbReference>
<dbReference type="PANTHER" id="PTHR30294">
    <property type="entry name" value="MEMBRANE COMPONENT OF ABC TRANSPORTER YHHJ-RELATED"/>
    <property type="match status" value="1"/>
</dbReference>
<keyword evidence="11" id="KW-1185">Reference proteome</keyword>
<evidence type="ECO:0000256" key="7">
    <source>
        <dbReference type="ARBA" id="ARBA00023136"/>
    </source>
</evidence>
<keyword evidence="3" id="KW-0813">Transport</keyword>
<comment type="subcellular location">
    <subcellularLocation>
        <location evidence="1">Cell membrane</location>
        <topology evidence="1">Multi-pass membrane protein</topology>
    </subcellularLocation>
</comment>
<evidence type="ECO:0000313" key="10">
    <source>
        <dbReference type="EMBL" id="ADZ10276.1"/>
    </source>
</evidence>
<feature type="transmembrane region" description="Helical" evidence="8">
    <location>
        <begin position="188"/>
        <end position="212"/>
    </location>
</feature>
<evidence type="ECO:0000256" key="2">
    <source>
        <dbReference type="ARBA" id="ARBA00007783"/>
    </source>
</evidence>